<sequence>MSINSESNTAANLQVGPTDQGMVRIYVEGDGIDLPLDFDPDEAVEIAEELMAAVEAARQMGRKGGKPKKPRR</sequence>
<evidence type="ECO:0000313" key="2">
    <source>
        <dbReference type="Proteomes" id="UP001218412"/>
    </source>
</evidence>
<protein>
    <submittedName>
        <fullName evidence="1">Uncharacterized protein</fullName>
    </submittedName>
</protein>
<keyword evidence="2" id="KW-1185">Reference proteome</keyword>
<proteinExistence type="predicted"/>
<accession>A0ABY7T179</accession>
<name>A0ABY7T179_9RHOB</name>
<evidence type="ECO:0000313" key="1">
    <source>
        <dbReference type="EMBL" id="WCR11902.1"/>
    </source>
</evidence>
<dbReference type="InterPro" id="IPR046287">
    <property type="entry name" value="DUF6324"/>
</dbReference>
<dbReference type="RefSeq" id="WP_272860020.1">
    <property type="nucleotide sequence ID" value="NZ_CP067134.1"/>
</dbReference>
<dbReference type="Proteomes" id="UP001218412">
    <property type="component" value="Chromosome"/>
</dbReference>
<reference evidence="1 2" key="1">
    <citation type="submission" date="2021-01" db="EMBL/GenBank/DDBJ databases">
        <title>Biogeographic distribution of Paracoccus.</title>
        <authorList>
            <person name="Hollensteiner J."/>
            <person name="Leineberger J."/>
            <person name="Brinkhoff T."/>
            <person name="Daniel R."/>
        </authorList>
    </citation>
    <scope>NUCLEOTIDE SEQUENCE [LARGE SCALE GENOMIC DNA]</scope>
    <source>
        <strain evidence="1 2">LMG25392</strain>
    </source>
</reference>
<gene>
    <name evidence="1" type="ORF">JHW45_05950</name>
</gene>
<dbReference type="Pfam" id="PF19849">
    <property type="entry name" value="DUF6324"/>
    <property type="match status" value="1"/>
</dbReference>
<dbReference type="EMBL" id="CP067134">
    <property type="protein sequence ID" value="WCR11902.1"/>
    <property type="molecule type" value="Genomic_DNA"/>
</dbReference>
<organism evidence="1 2">
    <name type="scientific">Paracoccus stylophorae</name>
    <dbReference type="NCBI Taxonomy" id="659350"/>
    <lineage>
        <taxon>Bacteria</taxon>
        <taxon>Pseudomonadati</taxon>
        <taxon>Pseudomonadota</taxon>
        <taxon>Alphaproteobacteria</taxon>
        <taxon>Rhodobacterales</taxon>
        <taxon>Paracoccaceae</taxon>
        <taxon>Paracoccus</taxon>
    </lineage>
</organism>